<evidence type="ECO:0000256" key="1">
    <source>
        <dbReference type="SAM" id="MobiDB-lite"/>
    </source>
</evidence>
<evidence type="ECO:0000313" key="3">
    <source>
        <dbReference type="Proteomes" id="UP000007875"/>
    </source>
</evidence>
<keyword evidence="3" id="KW-1185">Reference proteome</keyword>
<dbReference type="HOGENOM" id="CLU_1214415_0_0_1"/>
<protein>
    <submittedName>
        <fullName evidence="2">Uncharacterized protein</fullName>
    </submittedName>
</protein>
<reference evidence="3" key="1">
    <citation type="submission" date="2003-08" db="EMBL/GenBank/DDBJ databases">
        <authorList>
            <person name="Birren B."/>
            <person name="Nusbaum C."/>
            <person name="Abebe A."/>
            <person name="Abouelleil A."/>
            <person name="Adekoya E."/>
            <person name="Ait-zahra M."/>
            <person name="Allen N."/>
            <person name="Allen T."/>
            <person name="An P."/>
            <person name="Anderson M."/>
            <person name="Anderson S."/>
            <person name="Arachchi H."/>
            <person name="Armbruster J."/>
            <person name="Bachantsang P."/>
            <person name="Baldwin J."/>
            <person name="Barry A."/>
            <person name="Bayul T."/>
            <person name="Blitshsteyn B."/>
            <person name="Bloom T."/>
            <person name="Blye J."/>
            <person name="Boguslavskiy L."/>
            <person name="Borowsky M."/>
            <person name="Boukhgalter B."/>
            <person name="Brunache A."/>
            <person name="Butler J."/>
            <person name="Calixte N."/>
            <person name="Calvo S."/>
            <person name="Camarata J."/>
            <person name="Campo K."/>
            <person name="Chang J."/>
            <person name="Cheshatsang Y."/>
            <person name="Citroen M."/>
            <person name="Collymore A."/>
            <person name="Considine T."/>
            <person name="Cook A."/>
            <person name="Cooke P."/>
            <person name="Corum B."/>
            <person name="Cuomo C."/>
            <person name="David R."/>
            <person name="Dawoe T."/>
            <person name="Degray S."/>
            <person name="Dodge S."/>
            <person name="Dooley K."/>
            <person name="Dorje P."/>
            <person name="Dorjee K."/>
            <person name="Dorris L."/>
            <person name="Duffey N."/>
            <person name="Dupes A."/>
            <person name="Elkins T."/>
            <person name="Engels R."/>
            <person name="Erickson J."/>
            <person name="Farina A."/>
            <person name="Faro S."/>
            <person name="Ferreira P."/>
            <person name="Fischer H."/>
            <person name="Fitzgerald M."/>
            <person name="Foley K."/>
            <person name="Gage D."/>
            <person name="Galagan J."/>
            <person name="Gearin G."/>
            <person name="Gnerre S."/>
            <person name="Gnirke A."/>
            <person name="Goyette A."/>
            <person name="Graham J."/>
            <person name="Grandbois E."/>
            <person name="Gyaltsen K."/>
            <person name="Hafez N."/>
            <person name="Hagopian D."/>
            <person name="Hagos B."/>
            <person name="Hall J."/>
            <person name="Hatcher B."/>
            <person name="Heller A."/>
            <person name="Higgins H."/>
            <person name="Honan T."/>
            <person name="Horn A."/>
            <person name="Houde N."/>
            <person name="Hughes L."/>
            <person name="Hulme W."/>
            <person name="Husby E."/>
            <person name="Iliev I."/>
            <person name="Jaffe D."/>
            <person name="Jones C."/>
            <person name="Kamal M."/>
            <person name="Kamat A."/>
            <person name="Kamvysselis M."/>
            <person name="Karlsson E."/>
            <person name="Kells C."/>
            <person name="Kieu A."/>
            <person name="Kisner P."/>
            <person name="Kodira C."/>
            <person name="Kulbokas E."/>
            <person name="Labutti K."/>
            <person name="Lama D."/>
            <person name="Landers T."/>
            <person name="Leger J."/>
            <person name="Levine S."/>
            <person name="Lewis D."/>
            <person name="Lewis T."/>
            <person name="Lindblad-toh K."/>
            <person name="Liu X."/>
            <person name="Lokyitsang T."/>
            <person name="Lokyitsang Y."/>
            <person name="Lucien O."/>
            <person name="Lui A."/>
            <person name="Ma L.J."/>
            <person name="Mabbitt R."/>
            <person name="Macdonald J."/>
            <person name="Maclean C."/>
            <person name="Major J."/>
            <person name="Manning J."/>
            <person name="Marabella R."/>
            <person name="Maru K."/>
            <person name="Matthews C."/>
            <person name="Mauceli E."/>
            <person name="Mccarthy M."/>
            <person name="Mcdonough S."/>
            <person name="Mcghee T."/>
            <person name="Meldrim J."/>
            <person name="Meneus L."/>
            <person name="Mesirov J."/>
            <person name="Mihalev A."/>
            <person name="Mihova T."/>
            <person name="Mikkelsen T."/>
            <person name="Mlenga V."/>
            <person name="Moru K."/>
            <person name="Mozes J."/>
            <person name="Mulrain L."/>
            <person name="Munson G."/>
            <person name="Naylor J."/>
            <person name="Newes C."/>
            <person name="Nguyen C."/>
            <person name="Nguyen N."/>
            <person name="Nguyen T."/>
            <person name="Nicol R."/>
            <person name="Nielsen C."/>
            <person name="Nizzari M."/>
            <person name="Norbu C."/>
            <person name="Norbu N."/>
            <person name="O'donnell P."/>
            <person name="Okoawo O."/>
            <person name="O'leary S."/>
            <person name="Omotosho B."/>
            <person name="O'neill K."/>
            <person name="Osman S."/>
            <person name="Parker S."/>
            <person name="Perrin D."/>
            <person name="Phunkhang P."/>
            <person name="Piqani B."/>
            <person name="Purcell S."/>
            <person name="Rachupka T."/>
            <person name="Ramasamy U."/>
            <person name="Rameau R."/>
            <person name="Ray V."/>
            <person name="Raymond C."/>
            <person name="Retta R."/>
            <person name="Richardson S."/>
            <person name="Rise C."/>
            <person name="Rodriguez J."/>
            <person name="Rogers J."/>
            <person name="Rogov P."/>
            <person name="Rutman M."/>
            <person name="Schupbach R."/>
            <person name="Seaman C."/>
            <person name="Settipalli S."/>
            <person name="Sharpe T."/>
            <person name="Sheridan J."/>
            <person name="Sherpa N."/>
            <person name="Shi J."/>
            <person name="Smirnov S."/>
            <person name="Smith C."/>
            <person name="Sougnez C."/>
            <person name="Spencer B."/>
            <person name="Stalker J."/>
            <person name="Stange-thomann N."/>
            <person name="Stavropoulos S."/>
            <person name="Stetson K."/>
            <person name="Stone C."/>
            <person name="Stone S."/>
            <person name="Stubbs M."/>
            <person name="Talamas J."/>
            <person name="Tchuinga P."/>
            <person name="Tenzing P."/>
            <person name="Tesfaye S."/>
            <person name="Theodore J."/>
            <person name="Thoulutsang Y."/>
            <person name="Topham K."/>
            <person name="Towey S."/>
            <person name="Tsamla T."/>
            <person name="Tsomo N."/>
            <person name="Vallee D."/>
            <person name="Vassiliev H."/>
            <person name="Venkataraman V."/>
            <person name="Vinson J."/>
            <person name="Vo A."/>
            <person name="Wade C."/>
            <person name="Wang S."/>
            <person name="Wangchuk T."/>
            <person name="Wangdi T."/>
            <person name="Whittaker C."/>
            <person name="Wilkinson J."/>
            <person name="Wu Y."/>
            <person name="Wyman D."/>
            <person name="Yadav S."/>
            <person name="Yang S."/>
            <person name="Yang X."/>
            <person name="Yeager S."/>
            <person name="Yee E."/>
            <person name="Young G."/>
            <person name="Zainoun J."/>
            <person name="Zembeck L."/>
            <person name="Zimmer A."/>
            <person name="Zody M."/>
            <person name="Lander E."/>
        </authorList>
    </citation>
    <scope>NUCLEOTIDE SEQUENCE [LARGE SCALE GENOMIC DNA]</scope>
</reference>
<dbReference type="AlphaFoldDB" id="H2YJJ9"/>
<organism evidence="2 3">
    <name type="scientific">Ciona savignyi</name>
    <name type="common">Pacific transparent sea squirt</name>
    <dbReference type="NCBI Taxonomy" id="51511"/>
    <lineage>
        <taxon>Eukaryota</taxon>
        <taxon>Metazoa</taxon>
        <taxon>Chordata</taxon>
        <taxon>Tunicata</taxon>
        <taxon>Ascidiacea</taxon>
        <taxon>Phlebobranchia</taxon>
        <taxon>Cionidae</taxon>
        <taxon>Ciona</taxon>
    </lineage>
</organism>
<sequence>MDIKGELSLTEIHKSIETSLNSLKQQHTEVRDAVCDVKLLKRIVDCVIKPASDAVRQEQVTGGESLRILLENHKLVVRKSLLGGITGQINDATLGDSPGNSLTSKNAENNQRTMHRTRSCILPPVARPSTPGNRRIRAPATSGVRYPPITNTSLVHTPKGRLPSPPKLPSPQQIAATSNNDPAEVHDELTRYYDDVETHTCALQSVFTSFTQRVLVPLQTFCKQHRTR</sequence>
<feature type="compositionally biased region" description="Polar residues" evidence="1">
    <location>
        <begin position="172"/>
        <end position="181"/>
    </location>
</feature>
<name>H2YJJ9_CIOSA</name>
<dbReference type="Ensembl" id="ENSCSAVT00000005571.1">
    <property type="protein sequence ID" value="ENSCSAVP00000005498.1"/>
    <property type="gene ID" value="ENSCSAVG00000003289.1"/>
</dbReference>
<dbReference type="Proteomes" id="UP000007875">
    <property type="component" value="Unassembled WGS sequence"/>
</dbReference>
<accession>H2YJJ9</accession>
<dbReference type="GeneTree" id="ENSGT00390000009611"/>
<proteinExistence type="predicted"/>
<reference evidence="2" key="2">
    <citation type="submission" date="2025-08" db="UniProtKB">
        <authorList>
            <consortium name="Ensembl"/>
        </authorList>
    </citation>
    <scope>IDENTIFICATION</scope>
</reference>
<reference evidence="2" key="3">
    <citation type="submission" date="2025-09" db="UniProtKB">
        <authorList>
            <consortium name="Ensembl"/>
        </authorList>
    </citation>
    <scope>IDENTIFICATION</scope>
</reference>
<evidence type="ECO:0000313" key="2">
    <source>
        <dbReference type="Ensembl" id="ENSCSAVP00000005498.1"/>
    </source>
</evidence>
<feature type="region of interest" description="Disordered" evidence="1">
    <location>
        <begin position="125"/>
        <end position="182"/>
    </location>
</feature>